<dbReference type="GO" id="GO:0016829">
    <property type="term" value="F:lyase activity"/>
    <property type="evidence" value="ECO:0007669"/>
    <property type="project" value="UniProtKB-KW"/>
</dbReference>
<dbReference type="Gene3D" id="1.25.40.80">
    <property type="match status" value="1"/>
</dbReference>
<keyword evidence="1" id="KW-0456">Lyase</keyword>
<sequence>MPSPTLSLILGDQLNSNHPWFNSTDKNTTYAIYETWSEATYTRHHIQKVCAFFLAMRTFADELRAAGHNVIYRTLDESRELQLESIADNLLYDANELSAGTIRYQLPDEYRLDEELKSLSENFEGVIEATDTHHFLSGRNDVADLFAGKKTYLMETFYRSMRKRHNVMMEANGEDPLTGQWNYDHDNRGSLPKSITFPEASTFPKDVSSIVKMLERNGINTMGRIKKNVLSYPTSRSECLEALTDFVQNRLPLFGTYQDAMTVRHPLLYHANLSFAMNVKMISPREVIDAAVSEWQRRPEEIEINQVEGFVRQILGWREYMRGVYWAKMPQFALTNDLDHQAELPSWYWTGDTKMNCLGHAVNQSLDLAYAHHIQRLMVTGNFALILGVHPDEVDAWYLGVYIDAIEWVEITNTRGMSQRADGGLVATKPYCSSANYVNKMSDYCKGCHYKYKEKTGDKACPFNSLYWDFLDRHRDKFANNFRMAFMYKTWDKKSGEDKAAILERAAWVKAHADEL</sequence>
<dbReference type="InterPro" id="IPR036134">
    <property type="entry name" value="Crypto/Photolyase_FAD-like_sf"/>
</dbReference>
<comment type="caution">
    <text evidence="1">The sequence shown here is derived from an EMBL/GenBank/DDBJ whole genome shotgun (WGS) entry which is preliminary data.</text>
</comment>
<name>A0A5C7FLB8_9BACT</name>
<dbReference type="Proteomes" id="UP000321907">
    <property type="component" value="Unassembled WGS sequence"/>
</dbReference>
<organism evidence="1 2">
    <name type="scientific">Neolewinella aurantiaca</name>
    <dbReference type="NCBI Taxonomy" id="2602767"/>
    <lineage>
        <taxon>Bacteria</taxon>
        <taxon>Pseudomonadati</taxon>
        <taxon>Bacteroidota</taxon>
        <taxon>Saprospiria</taxon>
        <taxon>Saprospirales</taxon>
        <taxon>Lewinellaceae</taxon>
        <taxon>Neolewinella</taxon>
    </lineage>
</organism>
<dbReference type="Pfam" id="PF04244">
    <property type="entry name" value="DPRP"/>
    <property type="match status" value="1"/>
</dbReference>
<dbReference type="SUPFAM" id="SSF48173">
    <property type="entry name" value="Cryptochrome/photolyase FAD-binding domain"/>
    <property type="match status" value="1"/>
</dbReference>
<reference evidence="1 2" key="1">
    <citation type="submission" date="2019-08" db="EMBL/GenBank/DDBJ databases">
        <title>Lewinella sp. strain SSH13 Genome sequencing and assembly.</title>
        <authorList>
            <person name="Kim I."/>
        </authorList>
    </citation>
    <scope>NUCLEOTIDE SEQUENCE [LARGE SCALE GENOMIC DNA]</scope>
    <source>
        <strain evidence="1 2">SSH13</strain>
    </source>
</reference>
<keyword evidence="2" id="KW-1185">Reference proteome</keyword>
<dbReference type="PANTHER" id="PTHR38657:SF1">
    <property type="entry name" value="SLR1343 PROTEIN"/>
    <property type="match status" value="1"/>
</dbReference>
<proteinExistence type="predicted"/>
<dbReference type="InterPro" id="IPR007357">
    <property type="entry name" value="PhrB-like"/>
</dbReference>
<accession>A0A5C7FLB8</accession>
<dbReference type="PANTHER" id="PTHR38657">
    <property type="entry name" value="SLR1343 PROTEIN"/>
    <property type="match status" value="1"/>
</dbReference>
<protein>
    <submittedName>
        <fullName evidence="1">Cryptochrome/photolyase family protein</fullName>
    </submittedName>
</protein>
<dbReference type="Gene3D" id="3.40.50.620">
    <property type="entry name" value="HUPs"/>
    <property type="match status" value="1"/>
</dbReference>
<dbReference type="Gene3D" id="1.10.579.10">
    <property type="entry name" value="DNA Cyclobutane Dipyrimidine Photolyase, subunit A, domain 3"/>
    <property type="match status" value="1"/>
</dbReference>
<evidence type="ECO:0000313" key="2">
    <source>
        <dbReference type="Proteomes" id="UP000321907"/>
    </source>
</evidence>
<dbReference type="EMBL" id="VOXD01000005">
    <property type="protein sequence ID" value="TXF90801.1"/>
    <property type="molecule type" value="Genomic_DNA"/>
</dbReference>
<gene>
    <name evidence="1" type="ORF">FUA23_05010</name>
</gene>
<evidence type="ECO:0000313" key="1">
    <source>
        <dbReference type="EMBL" id="TXF90801.1"/>
    </source>
</evidence>
<dbReference type="AlphaFoldDB" id="A0A5C7FLB8"/>
<dbReference type="InterPro" id="IPR014729">
    <property type="entry name" value="Rossmann-like_a/b/a_fold"/>
</dbReference>
<dbReference type="RefSeq" id="WP_147929629.1">
    <property type="nucleotide sequence ID" value="NZ_VOXD01000005.1"/>
</dbReference>
<dbReference type="OrthoDB" id="5288100at2"/>
<dbReference type="Gene3D" id="1.10.10.1710">
    <property type="entry name" value="Deoxyribodipyrimidine photolyase-related"/>
    <property type="match status" value="1"/>
</dbReference>
<dbReference type="InterPro" id="IPR052551">
    <property type="entry name" value="UV-DNA_repair_photolyase"/>
</dbReference>